<reference evidence="2 3" key="1">
    <citation type="journal article" date="2015" name="Int. J. Syst. Evol. Microbiol.">
        <title>Description of Sphingopyxis fribergensis sp. nov. - a soil bacterium with the ability to degrade styrene and phenylacetic acid.</title>
        <authorList>
            <person name="Oelschlagel M."/>
            <person name="Ruckert C."/>
            <person name="Kalinowski J."/>
            <person name="Schmidt G."/>
            <person name="Schlomann M."/>
            <person name="Tischler D."/>
        </authorList>
    </citation>
    <scope>NUCLEOTIDE SEQUENCE [LARGE SCALE GENOMIC DNA]</scope>
    <source>
        <strain evidence="2 3">Kp5.2</strain>
    </source>
</reference>
<evidence type="ECO:0000313" key="3">
    <source>
        <dbReference type="Proteomes" id="UP000030907"/>
    </source>
</evidence>
<dbReference type="AlphaFoldDB" id="A0A0A7PE70"/>
<dbReference type="STRING" id="1515612.SKP52_06630"/>
<accession>A0A0A7PE70</accession>
<dbReference type="Pfam" id="PF11695">
    <property type="entry name" value="DUF3291"/>
    <property type="match status" value="1"/>
</dbReference>
<organism evidence="2 3">
    <name type="scientific">Sphingopyxis fribergensis</name>
    <dbReference type="NCBI Taxonomy" id="1515612"/>
    <lineage>
        <taxon>Bacteria</taxon>
        <taxon>Pseudomonadati</taxon>
        <taxon>Pseudomonadota</taxon>
        <taxon>Alphaproteobacteria</taxon>
        <taxon>Sphingomonadales</taxon>
        <taxon>Sphingomonadaceae</taxon>
        <taxon>Sphingopyxis</taxon>
    </lineage>
</organism>
<dbReference type="HOGENOM" id="CLU_119287_0_0_5"/>
<name>A0A0A7PE70_9SPHN</name>
<evidence type="ECO:0000313" key="2">
    <source>
        <dbReference type="EMBL" id="AJA08249.1"/>
    </source>
</evidence>
<dbReference type="InterPro" id="IPR011008">
    <property type="entry name" value="Dimeric_a/b-barrel"/>
</dbReference>
<proteinExistence type="predicted"/>
<dbReference type="InterPro" id="IPR021708">
    <property type="entry name" value="DUF3291"/>
</dbReference>
<dbReference type="KEGG" id="sphk:SKP52_06630"/>
<keyword evidence="3" id="KW-1185">Reference proteome</keyword>
<evidence type="ECO:0000259" key="1">
    <source>
        <dbReference type="Pfam" id="PF11695"/>
    </source>
</evidence>
<dbReference type="EMBL" id="CP009122">
    <property type="protein sequence ID" value="AJA08249.1"/>
    <property type="molecule type" value="Genomic_DNA"/>
</dbReference>
<dbReference type="SUPFAM" id="SSF54909">
    <property type="entry name" value="Dimeric alpha+beta barrel"/>
    <property type="match status" value="1"/>
</dbReference>
<feature type="domain" description="DUF3291" evidence="1">
    <location>
        <begin position="23"/>
        <end position="160"/>
    </location>
</feature>
<protein>
    <recommendedName>
        <fullName evidence="1">DUF3291 domain-containing protein</fullName>
    </recommendedName>
</protein>
<gene>
    <name evidence="2" type="ORF">SKP52_06630</name>
</gene>
<dbReference type="Proteomes" id="UP000030907">
    <property type="component" value="Chromosome"/>
</dbReference>
<sequence length="178" mass="19717">MGISTSLDANGIYWEDKMAAYELAQINIGRFRLPPAHVANRDFMDALDHVNAVAEAADGFVWRLTGDGNNATDVPVTDDPHLIANMSVWRDIDALAAYVYRTPDHLAIMKRRKEWFDHMAVYQALWWVPAGHRPTVAEGMARIAMIESSGPTAEAFTFKRPFAAPDGTSALPVQDECA</sequence>